<feature type="signal peptide" evidence="1">
    <location>
        <begin position="1"/>
        <end position="37"/>
    </location>
</feature>
<sequence length="412" mass="45925">MTTKPVINKHFPGRSLVASVALGAGLLLGSAGTSAIAEEHFEWPAYFNIITPIVGTANHSLSVAWASEFSAETSSRARVLPSPNGYSRASWLETGEGRLYMVQASDYFDQMDATEGFASRTAGPADTRLLNVNMVTPWGYMVRGDSDIESIHDIGPGTRIAYTSSSSFLLAGIDALLEYLELDHDDVRLVETGNFGANTSVVVEGRADVTFTSPLSGPTYEAEAGPNSIRWLELPEEDADPEAMARFRQIHNGYIARSTEAGVSTAHGVNMDHAFQANHVRGDEDEEFVYQLIRWMDENHSEYEDAFTHAHMMTIENLVQFLEIGALQPLHEGAIRYLEELGHWTDEFQRRQDQLVDLAQERERLYREALDMATEQGISTQSDNAEWREFWESHRAENGHAEPFGLMVMNLD</sequence>
<reference evidence="2 3" key="1">
    <citation type="submission" date="2019-04" db="EMBL/GenBank/DDBJ databases">
        <title>Natronospirillum operosus gen. nov., sp. nov., a haloalkaliphilic satellite isolated from decaying biomass of laboratory culture of cyanobacterium Geitlerinema sp. and proposal of Natronospirillaceae fam. nov. and Saccharospirillaceae fam. nov.</title>
        <authorList>
            <person name="Kevbrin V."/>
            <person name="Boltyanskaya Y."/>
            <person name="Koziaeva V."/>
            <person name="Grouzdev D.S."/>
            <person name="Park M."/>
            <person name="Cho J."/>
        </authorList>
    </citation>
    <scope>NUCLEOTIDE SEQUENCE [LARGE SCALE GENOMIC DNA]</scope>
    <source>
        <strain evidence="2 3">G-116</strain>
    </source>
</reference>
<evidence type="ECO:0000313" key="3">
    <source>
        <dbReference type="Proteomes" id="UP000297475"/>
    </source>
</evidence>
<keyword evidence="3" id="KW-1185">Reference proteome</keyword>
<name>A0A4Z0WCB8_9GAMM</name>
<dbReference type="SUPFAM" id="SSF53850">
    <property type="entry name" value="Periplasmic binding protein-like II"/>
    <property type="match status" value="1"/>
</dbReference>
<accession>A0A4Z0WCB8</accession>
<evidence type="ECO:0000313" key="2">
    <source>
        <dbReference type="EMBL" id="TGG95464.1"/>
    </source>
</evidence>
<protein>
    <submittedName>
        <fullName evidence="2">TAXI family TRAP transporter solute-binding subunit</fullName>
    </submittedName>
</protein>
<dbReference type="EMBL" id="SRMF01000001">
    <property type="protein sequence ID" value="TGG95464.1"/>
    <property type="molecule type" value="Genomic_DNA"/>
</dbReference>
<gene>
    <name evidence="2" type="ORF">E4656_03295</name>
</gene>
<dbReference type="InterPro" id="IPR011852">
    <property type="entry name" value="TRAP_TAXI"/>
</dbReference>
<dbReference type="OrthoDB" id="9776669at2"/>
<comment type="caution">
    <text evidence="2">The sequence shown here is derived from an EMBL/GenBank/DDBJ whole genome shotgun (WGS) entry which is preliminary data.</text>
</comment>
<keyword evidence="1" id="KW-0732">Signal</keyword>
<dbReference type="Pfam" id="PF16868">
    <property type="entry name" value="NMT1_3"/>
    <property type="match status" value="1"/>
</dbReference>
<dbReference type="RefSeq" id="WP_135481156.1">
    <property type="nucleotide sequence ID" value="NZ_SRMF01000001.1"/>
</dbReference>
<evidence type="ECO:0000256" key="1">
    <source>
        <dbReference type="SAM" id="SignalP"/>
    </source>
</evidence>
<proteinExistence type="predicted"/>
<dbReference type="Gene3D" id="3.40.190.10">
    <property type="entry name" value="Periplasmic binding protein-like II"/>
    <property type="match status" value="2"/>
</dbReference>
<organism evidence="2 3">
    <name type="scientific">Natronospirillum operosum</name>
    <dbReference type="NCBI Taxonomy" id="2759953"/>
    <lineage>
        <taxon>Bacteria</taxon>
        <taxon>Pseudomonadati</taxon>
        <taxon>Pseudomonadota</taxon>
        <taxon>Gammaproteobacteria</taxon>
        <taxon>Oceanospirillales</taxon>
        <taxon>Natronospirillaceae</taxon>
        <taxon>Natronospirillum</taxon>
    </lineage>
</organism>
<dbReference type="AlphaFoldDB" id="A0A4Z0WCB8"/>
<dbReference type="Proteomes" id="UP000297475">
    <property type="component" value="Unassembled WGS sequence"/>
</dbReference>
<feature type="chain" id="PRO_5021208100" evidence="1">
    <location>
        <begin position="38"/>
        <end position="412"/>
    </location>
</feature>
<dbReference type="NCBIfam" id="TIGR02122">
    <property type="entry name" value="TRAP_TAXI"/>
    <property type="match status" value="1"/>
</dbReference>